<dbReference type="AlphaFoldDB" id="A0A2H1VN78"/>
<accession>A0A2H1VN78</accession>
<evidence type="ECO:0000313" key="1">
    <source>
        <dbReference type="EMBL" id="SOQ42281.1"/>
    </source>
</evidence>
<name>A0A2H1VN78_SPOFR</name>
<proteinExistence type="predicted"/>
<organism evidence="1">
    <name type="scientific">Spodoptera frugiperda</name>
    <name type="common">Fall armyworm</name>
    <dbReference type="NCBI Taxonomy" id="7108"/>
    <lineage>
        <taxon>Eukaryota</taxon>
        <taxon>Metazoa</taxon>
        <taxon>Ecdysozoa</taxon>
        <taxon>Arthropoda</taxon>
        <taxon>Hexapoda</taxon>
        <taxon>Insecta</taxon>
        <taxon>Pterygota</taxon>
        <taxon>Neoptera</taxon>
        <taxon>Endopterygota</taxon>
        <taxon>Lepidoptera</taxon>
        <taxon>Glossata</taxon>
        <taxon>Ditrysia</taxon>
        <taxon>Noctuoidea</taxon>
        <taxon>Noctuidae</taxon>
        <taxon>Amphipyrinae</taxon>
        <taxon>Spodoptera</taxon>
    </lineage>
</organism>
<gene>
    <name evidence="1" type="ORF">SFRICE_003794</name>
</gene>
<sequence length="133" mass="14434">MAAFGTLLRAAQRRLGLYGDAASARFHPPCLAPIVFVISHNSHKCGRAILRHEWAGSSGVIPRPHRKPTGPISPFPIFLIPDFPTTLKFLTLKRPATSMGGGDCLPSGDTSAHLPACFIKKYNPHAWQEANPL</sequence>
<dbReference type="EMBL" id="ODYU01003463">
    <property type="protein sequence ID" value="SOQ42281.1"/>
    <property type="molecule type" value="Genomic_DNA"/>
</dbReference>
<reference evidence="1" key="1">
    <citation type="submission" date="2016-07" db="EMBL/GenBank/DDBJ databases">
        <authorList>
            <person name="Bretaudeau A."/>
        </authorList>
    </citation>
    <scope>NUCLEOTIDE SEQUENCE</scope>
    <source>
        <strain evidence="1">Rice</strain>
        <tissue evidence="1">Whole body</tissue>
    </source>
</reference>
<protein>
    <submittedName>
        <fullName evidence="1">SFRICE_003794</fullName>
    </submittedName>
</protein>